<evidence type="ECO:0000256" key="1">
    <source>
        <dbReference type="SAM" id="Phobius"/>
    </source>
</evidence>
<keyword evidence="4" id="KW-1185">Reference proteome</keyword>
<keyword evidence="1" id="KW-1133">Transmembrane helix</keyword>
<dbReference type="PANTHER" id="PTHR39466">
    <property type="entry name" value="RGS DOMAIN-CONTAINING PROTEIN"/>
    <property type="match status" value="1"/>
</dbReference>
<dbReference type="InterPro" id="IPR036305">
    <property type="entry name" value="RGS_sf"/>
</dbReference>
<dbReference type="InterPro" id="IPR044926">
    <property type="entry name" value="RGS_subdomain_2"/>
</dbReference>
<accession>A0ABQ9NMH5</accession>
<feature type="transmembrane region" description="Helical" evidence="1">
    <location>
        <begin position="424"/>
        <end position="446"/>
    </location>
</feature>
<feature type="domain" description="RGS" evidence="2">
    <location>
        <begin position="200"/>
        <end position="261"/>
    </location>
</feature>
<evidence type="ECO:0000313" key="3">
    <source>
        <dbReference type="EMBL" id="KAJ9659187.1"/>
    </source>
</evidence>
<proteinExistence type="predicted"/>
<dbReference type="EMBL" id="JAPDRL010000078">
    <property type="protein sequence ID" value="KAJ9659187.1"/>
    <property type="molecule type" value="Genomic_DNA"/>
</dbReference>
<keyword evidence="1" id="KW-0472">Membrane</keyword>
<feature type="transmembrane region" description="Helical" evidence="1">
    <location>
        <begin position="301"/>
        <end position="324"/>
    </location>
</feature>
<comment type="caution">
    <text evidence="3">The sequence shown here is derived from an EMBL/GenBank/DDBJ whole genome shotgun (WGS) entry which is preliminary data.</text>
</comment>
<dbReference type="PANTHER" id="PTHR39466:SF1">
    <property type="entry name" value="RGS DOMAIN-CONTAINING PROTEIN"/>
    <property type="match status" value="1"/>
</dbReference>
<protein>
    <recommendedName>
        <fullName evidence="2">RGS domain-containing protein</fullName>
    </recommendedName>
</protein>
<evidence type="ECO:0000259" key="2">
    <source>
        <dbReference type="Pfam" id="PF00615"/>
    </source>
</evidence>
<reference evidence="3" key="1">
    <citation type="submission" date="2022-10" db="EMBL/GenBank/DDBJ databases">
        <title>Culturing micro-colonial fungi from biological soil crusts in the Mojave desert and describing Neophaeococcomyces mojavensis, and introducing the new genera and species Taxawa tesnikishii.</title>
        <authorList>
            <person name="Kurbessoian T."/>
            <person name="Stajich J.E."/>
        </authorList>
    </citation>
    <scope>NUCLEOTIDE SEQUENCE</scope>
    <source>
        <strain evidence="3">TK_1</strain>
    </source>
</reference>
<keyword evidence="1" id="KW-0812">Transmembrane</keyword>
<gene>
    <name evidence="3" type="ORF">H2201_007451</name>
</gene>
<dbReference type="Gene3D" id="1.10.167.10">
    <property type="entry name" value="Regulator of G-protein Signalling 4, domain 2"/>
    <property type="match status" value="1"/>
</dbReference>
<dbReference type="Pfam" id="PF00615">
    <property type="entry name" value="RGS"/>
    <property type="match status" value="1"/>
</dbReference>
<evidence type="ECO:0000313" key="4">
    <source>
        <dbReference type="Proteomes" id="UP001172684"/>
    </source>
</evidence>
<feature type="transmembrane region" description="Helical" evidence="1">
    <location>
        <begin position="273"/>
        <end position="295"/>
    </location>
</feature>
<dbReference type="SUPFAM" id="SSF48097">
    <property type="entry name" value="Regulator of G-protein signaling, RGS"/>
    <property type="match status" value="1"/>
</dbReference>
<dbReference type="InterPro" id="IPR016137">
    <property type="entry name" value="RGS"/>
</dbReference>
<name>A0ABQ9NMH5_9PEZI</name>
<dbReference type="Proteomes" id="UP001172684">
    <property type="component" value="Unassembled WGS sequence"/>
</dbReference>
<sequence>MSAVLFYKRPDLVCKLPGPLGQSECQKYVERTLKKKGSIPPALSFDRIVANKTLPPCSLIDFMDYLLYVSFDAENLQFYLWLRAYTKRFNALKKEEKALSPEWGAEISEELVKVIKLSQTAANLESLGLVDSDDSAKGPSYALTEIAGAHGSRPVSAGGTDCSSFISHKVSAPDLAQEARSHDNNTGGLNSPALQPFRAEVAKAIATYIAPDAPRELNISHRDREAVLQALQHTTHPSAFALASTLVEATLRGVSHPNFIRWTICNGNKPRVIAVRGACTSNIVLGLLLAIFLTLSSLNRWYRVLASVWLFIGISGLIAAYKGLCMILHTGHKRTVNPWEDVDRGSIYTGPDSTKGPDDEEAAFATSDRAASPKPKSFDSFGSSNSYLDEPWVDAEKRKPLLKRVFEKTTRVQDSSLKVLQDRIVWQAQVLGLGITIVITAAFVALPKGEFF</sequence>
<organism evidence="3 4">
    <name type="scientific">Coniosporium apollinis</name>
    <dbReference type="NCBI Taxonomy" id="61459"/>
    <lineage>
        <taxon>Eukaryota</taxon>
        <taxon>Fungi</taxon>
        <taxon>Dikarya</taxon>
        <taxon>Ascomycota</taxon>
        <taxon>Pezizomycotina</taxon>
        <taxon>Dothideomycetes</taxon>
        <taxon>Dothideomycetes incertae sedis</taxon>
        <taxon>Coniosporium</taxon>
    </lineage>
</organism>